<evidence type="ECO:0000256" key="7">
    <source>
        <dbReference type="SAM" id="SignalP"/>
    </source>
</evidence>
<comment type="cofactor">
    <cofactor evidence="1">
        <name>Zn(2+)</name>
        <dbReference type="ChEBI" id="CHEBI:29105"/>
    </cofactor>
</comment>
<dbReference type="RefSeq" id="WP_327792628.1">
    <property type="nucleotide sequence ID" value="NZ_JADQAZ010000001.1"/>
</dbReference>
<evidence type="ECO:0000313" key="9">
    <source>
        <dbReference type="EMBL" id="MBT0956424.1"/>
    </source>
</evidence>
<evidence type="ECO:0000256" key="2">
    <source>
        <dbReference type="ARBA" id="ARBA00022670"/>
    </source>
</evidence>
<comment type="caution">
    <text evidence="9">The sequence shown here is derived from an EMBL/GenBank/DDBJ whole genome shotgun (WGS) entry which is preliminary data.</text>
</comment>
<dbReference type="InterPro" id="IPR001915">
    <property type="entry name" value="Peptidase_M48"/>
</dbReference>
<dbReference type="EMBL" id="JADQAZ010000001">
    <property type="protein sequence ID" value="MBT0956424.1"/>
    <property type="molecule type" value="Genomic_DNA"/>
</dbReference>
<dbReference type="PANTHER" id="PTHR22726">
    <property type="entry name" value="METALLOENDOPEPTIDASE OMA1"/>
    <property type="match status" value="1"/>
</dbReference>
<dbReference type="Proteomes" id="UP001315686">
    <property type="component" value="Unassembled WGS sequence"/>
</dbReference>
<keyword evidence="2" id="KW-0645">Protease</keyword>
<organism evidence="9 10">
    <name type="scientific">Harenicola maris</name>
    <dbReference type="NCBI Taxonomy" id="2841044"/>
    <lineage>
        <taxon>Bacteria</taxon>
        <taxon>Pseudomonadati</taxon>
        <taxon>Pseudomonadota</taxon>
        <taxon>Alphaproteobacteria</taxon>
        <taxon>Rhodobacterales</taxon>
        <taxon>Paracoccaceae</taxon>
        <taxon>Harenicola</taxon>
    </lineage>
</organism>
<dbReference type="AlphaFoldDB" id="A0AAP2CL82"/>
<keyword evidence="5" id="KW-0862">Zinc</keyword>
<keyword evidence="4" id="KW-0378">Hydrolase</keyword>
<evidence type="ECO:0000259" key="8">
    <source>
        <dbReference type="Pfam" id="PF01435"/>
    </source>
</evidence>
<reference evidence="9 10" key="1">
    <citation type="journal article" date="2021" name="Arch. Microbiol.">
        <title>Harenicola maris gen. nov., sp. nov. isolated from the Sea of Japan shallow sediments.</title>
        <authorList>
            <person name="Romanenko L.A."/>
            <person name="Kurilenko V.V."/>
            <person name="Chernysheva N.Y."/>
            <person name="Tekutyeva L.A."/>
            <person name="Velansky P.V."/>
            <person name="Svetashev V.I."/>
            <person name="Isaeva M.P."/>
        </authorList>
    </citation>
    <scope>NUCLEOTIDE SEQUENCE [LARGE SCALE GENOMIC DNA]</scope>
    <source>
        <strain evidence="9 10">KMM 3653</strain>
    </source>
</reference>
<dbReference type="SUPFAM" id="SSF48452">
    <property type="entry name" value="TPR-like"/>
    <property type="match status" value="1"/>
</dbReference>
<dbReference type="GO" id="GO:0016020">
    <property type="term" value="C:membrane"/>
    <property type="evidence" value="ECO:0007669"/>
    <property type="project" value="TreeGrafter"/>
</dbReference>
<keyword evidence="7" id="KW-0732">Signal</keyword>
<evidence type="ECO:0000256" key="1">
    <source>
        <dbReference type="ARBA" id="ARBA00001947"/>
    </source>
</evidence>
<gene>
    <name evidence="9" type="ORF">IV417_03425</name>
</gene>
<dbReference type="GO" id="GO:0051603">
    <property type="term" value="P:proteolysis involved in protein catabolic process"/>
    <property type="evidence" value="ECO:0007669"/>
    <property type="project" value="TreeGrafter"/>
</dbReference>
<accession>A0AAP2CL82</accession>
<feature type="chain" id="PRO_5042875124" evidence="7">
    <location>
        <begin position="24"/>
        <end position="444"/>
    </location>
</feature>
<evidence type="ECO:0000256" key="5">
    <source>
        <dbReference type="ARBA" id="ARBA00022833"/>
    </source>
</evidence>
<dbReference type="GO" id="GO:0046872">
    <property type="term" value="F:metal ion binding"/>
    <property type="evidence" value="ECO:0007669"/>
    <property type="project" value="UniProtKB-KW"/>
</dbReference>
<feature type="signal peptide" evidence="7">
    <location>
        <begin position="1"/>
        <end position="23"/>
    </location>
</feature>
<dbReference type="Gene3D" id="3.30.2010.10">
    <property type="entry name" value="Metalloproteases ('zincins'), catalytic domain"/>
    <property type="match status" value="1"/>
</dbReference>
<dbReference type="InterPro" id="IPR051156">
    <property type="entry name" value="Mito/Outer_Membr_Metalloprot"/>
</dbReference>
<dbReference type="GO" id="GO:0004222">
    <property type="term" value="F:metalloendopeptidase activity"/>
    <property type="evidence" value="ECO:0007669"/>
    <property type="project" value="InterPro"/>
</dbReference>
<evidence type="ECO:0000256" key="4">
    <source>
        <dbReference type="ARBA" id="ARBA00022801"/>
    </source>
</evidence>
<name>A0AAP2CL82_9RHOB</name>
<evidence type="ECO:0000256" key="3">
    <source>
        <dbReference type="ARBA" id="ARBA00022723"/>
    </source>
</evidence>
<evidence type="ECO:0000313" key="10">
    <source>
        <dbReference type="Proteomes" id="UP001315686"/>
    </source>
</evidence>
<keyword evidence="3" id="KW-0479">Metal-binding</keyword>
<dbReference type="Pfam" id="PF01435">
    <property type="entry name" value="Peptidase_M48"/>
    <property type="match status" value="1"/>
</dbReference>
<dbReference type="CDD" id="cd07324">
    <property type="entry name" value="M48C_Oma1-like"/>
    <property type="match status" value="1"/>
</dbReference>
<feature type="domain" description="Peptidase M48" evidence="8">
    <location>
        <begin position="33"/>
        <end position="219"/>
    </location>
</feature>
<proteinExistence type="predicted"/>
<sequence length="444" mass="48127">MRFFQPLALWSIMILFVALPASAQTILRDAEAERALHELARPVIVQSGLSPSRIRILIIKDESLNAFVLNSQTIFIHSGLLLRMKRPEQLQAVIAHELAHIANGHLTRRPINFRNARNAALVGLALSAAVATRSPEGALGLAAGSQSTAQRVLLGHNRAEESSADQAGVRYLARAGIDPTAMIEVMELFSGQEALSASRVDPYVLTHPLSRERIRGLRGFAAAYTKATPTSKESIYWFGRVQGKLSAFLRSPKWTLRKVKASDTSDSALVRKALAHHKNSNAKKALGAVNQLLAKRPNDAYAHELKGQILLESRQFGPAVQSYARASALAPNQPLILAGYGRALLATKSSANTQKALGVLSKARDRDNLNPALLRDLAQAYAQTGQPGLASVTTAERYATLGQLKTAGTHAKRASGLLPRGSAPWRRAQDILAAAEQSENRRRK</sequence>
<evidence type="ECO:0000256" key="6">
    <source>
        <dbReference type="ARBA" id="ARBA00023049"/>
    </source>
</evidence>
<protein>
    <submittedName>
        <fullName evidence="9">M48 family metalloprotease</fullName>
    </submittedName>
</protein>
<dbReference type="Gene3D" id="1.25.40.10">
    <property type="entry name" value="Tetratricopeptide repeat domain"/>
    <property type="match status" value="1"/>
</dbReference>
<keyword evidence="10" id="KW-1185">Reference proteome</keyword>
<dbReference type="PANTHER" id="PTHR22726:SF1">
    <property type="entry name" value="METALLOENDOPEPTIDASE OMA1, MITOCHONDRIAL"/>
    <property type="match status" value="1"/>
</dbReference>
<dbReference type="InterPro" id="IPR011990">
    <property type="entry name" value="TPR-like_helical_dom_sf"/>
</dbReference>
<keyword evidence="6 9" id="KW-0482">Metalloprotease</keyword>